<evidence type="ECO:0000313" key="10">
    <source>
        <dbReference type="Proteomes" id="UP000694915"/>
    </source>
</evidence>
<dbReference type="PANTHER" id="PTHR19441:SF44">
    <property type="entry name" value="ANTILEUKOPROTEINASE"/>
    <property type="match status" value="1"/>
</dbReference>
<dbReference type="InterPro" id="IPR008197">
    <property type="entry name" value="WAP_dom"/>
</dbReference>
<dbReference type="RefSeq" id="XP_005363199.1">
    <property type="nucleotide sequence ID" value="XM_005363142.1"/>
</dbReference>
<evidence type="ECO:0000256" key="6">
    <source>
        <dbReference type="ARBA" id="ARBA00023022"/>
    </source>
</evidence>
<reference evidence="11" key="1">
    <citation type="submission" date="2025-08" db="UniProtKB">
        <authorList>
            <consortium name="RefSeq"/>
        </authorList>
    </citation>
    <scope>IDENTIFICATION</scope>
</reference>
<dbReference type="PANTHER" id="PTHR19441">
    <property type="entry name" value="WHEY ACDIC PROTEIN WAP"/>
    <property type="match status" value="1"/>
</dbReference>
<keyword evidence="5 8" id="KW-0732">Signal</keyword>
<comment type="subcellular location">
    <subcellularLocation>
        <location evidence="1">Secreted</location>
    </subcellularLocation>
</comment>
<keyword evidence="7" id="KW-1015">Disulfide bond</keyword>
<evidence type="ECO:0000256" key="3">
    <source>
        <dbReference type="ARBA" id="ARBA00022529"/>
    </source>
</evidence>
<keyword evidence="3" id="KW-0929">Antimicrobial</keyword>
<keyword evidence="4" id="KW-0646">Protease inhibitor</keyword>
<accession>A0ABM0LC63</accession>
<evidence type="ECO:0000256" key="2">
    <source>
        <dbReference type="ARBA" id="ARBA00022525"/>
    </source>
</evidence>
<evidence type="ECO:0000256" key="5">
    <source>
        <dbReference type="ARBA" id="ARBA00022729"/>
    </source>
</evidence>
<dbReference type="PRINTS" id="PR00003">
    <property type="entry name" value="4DISULPHCORE"/>
</dbReference>
<protein>
    <submittedName>
        <fullName evidence="11">Antileukoproteinase</fullName>
    </submittedName>
</protein>
<feature type="domain" description="WAP" evidence="9">
    <location>
        <begin position="42"/>
        <end position="90"/>
    </location>
</feature>
<dbReference type="Pfam" id="PF00095">
    <property type="entry name" value="WAP"/>
    <property type="match status" value="2"/>
</dbReference>
<dbReference type="InterPro" id="IPR036645">
    <property type="entry name" value="Elafin-like_sf"/>
</dbReference>
<dbReference type="SMART" id="SM00217">
    <property type="entry name" value="WAP"/>
    <property type="match status" value="2"/>
</dbReference>
<dbReference type="Gene3D" id="4.10.75.10">
    <property type="entry name" value="Elafin-like"/>
    <property type="match status" value="2"/>
</dbReference>
<sequence length="144" mass="16075">MLGTGYRSYSAFTMKFSSFFPFAVLLALAILASWTVEGGKNDAIKTGACPSNKPAKCLRREKSECDSDWQCPGEKRCCQFRCGFKCLNPLPIRRPVRTKPGRCPKIQGRCLMLNPPNKCERDGQCYGNYKCCQGMCGKICLPPQ</sequence>
<dbReference type="Proteomes" id="UP000694915">
    <property type="component" value="Linkage group LG8"/>
</dbReference>
<evidence type="ECO:0000256" key="1">
    <source>
        <dbReference type="ARBA" id="ARBA00004613"/>
    </source>
</evidence>
<organism evidence="10 11">
    <name type="scientific">Microtus ochrogaster</name>
    <name type="common">Prairie vole</name>
    <dbReference type="NCBI Taxonomy" id="79684"/>
    <lineage>
        <taxon>Eukaryota</taxon>
        <taxon>Metazoa</taxon>
        <taxon>Chordata</taxon>
        <taxon>Craniata</taxon>
        <taxon>Vertebrata</taxon>
        <taxon>Euteleostomi</taxon>
        <taxon>Mammalia</taxon>
        <taxon>Eutheria</taxon>
        <taxon>Euarchontoglires</taxon>
        <taxon>Glires</taxon>
        <taxon>Rodentia</taxon>
        <taxon>Myomorpha</taxon>
        <taxon>Muroidea</taxon>
        <taxon>Cricetidae</taxon>
        <taxon>Arvicolinae</taxon>
        <taxon>Microtus</taxon>
    </lineage>
</organism>
<dbReference type="CDD" id="cd00199">
    <property type="entry name" value="WAP"/>
    <property type="match status" value="1"/>
</dbReference>
<proteinExistence type="predicted"/>
<gene>
    <name evidence="11" type="primary">LOC101997289</name>
</gene>
<name>A0ABM0LC63_MICOH</name>
<keyword evidence="6" id="KW-0044">Antibiotic</keyword>
<evidence type="ECO:0000256" key="4">
    <source>
        <dbReference type="ARBA" id="ARBA00022690"/>
    </source>
</evidence>
<dbReference type="GeneID" id="101997289"/>
<evidence type="ECO:0000259" key="9">
    <source>
        <dbReference type="PROSITE" id="PS51390"/>
    </source>
</evidence>
<dbReference type="SUPFAM" id="SSF57256">
    <property type="entry name" value="Elafin-like"/>
    <property type="match status" value="2"/>
</dbReference>
<feature type="chain" id="PRO_5046882749" evidence="8">
    <location>
        <begin position="39"/>
        <end position="144"/>
    </location>
</feature>
<evidence type="ECO:0000313" key="11">
    <source>
        <dbReference type="RefSeq" id="XP_005363199.1"/>
    </source>
</evidence>
<evidence type="ECO:0000256" key="7">
    <source>
        <dbReference type="ARBA" id="ARBA00023157"/>
    </source>
</evidence>
<keyword evidence="2" id="KW-0964">Secreted</keyword>
<dbReference type="InterPro" id="IPR050514">
    <property type="entry name" value="WAP_four-disulfide_core"/>
</dbReference>
<evidence type="ECO:0000256" key="8">
    <source>
        <dbReference type="SAM" id="SignalP"/>
    </source>
</evidence>
<feature type="domain" description="WAP" evidence="9">
    <location>
        <begin position="96"/>
        <end position="144"/>
    </location>
</feature>
<dbReference type="PROSITE" id="PS51390">
    <property type="entry name" value="WAP"/>
    <property type="match status" value="2"/>
</dbReference>
<keyword evidence="10" id="KW-1185">Reference proteome</keyword>
<feature type="signal peptide" evidence="8">
    <location>
        <begin position="1"/>
        <end position="38"/>
    </location>
</feature>